<gene>
    <name evidence="7" type="ORF">CONPUDRAFT_137497</name>
</gene>
<dbReference type="OrthoDB" id="4505683at2759"/>
<dbReference type="EMBL" id="JH711579">
    <property type="protein sequence ID" value="EIW80159.1"/>
    <property type="molecule type" value="Genomic_DNA"/>
</dbReference>
<dbReference type="Pfam" id="PF05730">
    <property type="entry name" value="CFEM"/>
    <property type="match status" value="1"/>
</dbReference>
<evidence type="ECO:0000256" key="2">
    <source>
        <dbReference type="ARBA" id="ARBA00022525"/>
    </source>
</evidence>
<dbReference type="AlphaFoldDB" id="A0A5M3MLQ9"/>
<organism evidence="7 8">
    <name type="scientific">Coniophora puteana (strain RWD-64-598)</name>
    <name type="common">Brown rot fungus</name>
    <dbReference type="NCBI Taxonomy" id="741705"/>
    <lineage>
        <taxon>Eukaryota</taxon>
        <taxon>Fungi</taxon>
        <taxon>Dikarya</taxon>
        <taxon>Basidiomycota</taxon>
        <taxon>Agaricomycotina</taxon>
        <taxon>Agaricomycetes</taxon>
        <taxon>Agaricomycetidae</taxon>
        <taxon>Boletales</taxon>
        <taxon>Coniophorineae</taxon>
        <taxon>Coniophoraceae</taxon>
        <taxon>Coniophora</taxon>
    </lineage>
</organism>
<evidence type="ECO:0000256" key="3">
    <source>
        <dbReference type="ARBA" id="ARBA00022729"/>
    </source>
</evidence>
<dbReference type="KEGG" id="cput:CONPUDRAFT_137497"/>
<evidence type="ECO:0000256" key="4">
    <source>
        <dbReference type="ARBA" id="ARBA00023157"/>
    </source>
</evidence>
<evidence type="ECO:0000259" key="6">
    <source>
        <dbReference type="PROSITE" id="PS52012"/>
    </source>
</evidence>
<dbReference type="PROSITE" id="PS52012">
    <property type="entry name" value="CFEM"/>
    <property type="match status" value="1"/>
</dbReference>
<evidence type="ECO:0000256" key="5">
    <source>
        <dbReference type="SAM" id="SignalP"/>
    </source>
</evidence>
<protein>
    <recommendedName>
        <fullName evidence="6">CFEM domain-containing protein</fullName>
    </recommendedName>
</protein>
<keyword evidence="2" id="KW-0964">Secreted</keyword>
<keyword evidence="8" id="KW-1185">Reference proteome</keyword>
<dbReference type="RefSeq" id="XP_007769176.1">
    <property type="nucleotide sequence ID" value="XM_007770986.1"/>
</dbReference>
<comment type="subcellular location">
    <subcellularLocation>
        <location evidence="1">Secreted</location>
    </subcellularLocation>
</comment>
<keyword evidence="4" id="KW-1015">Disulfide bond</keyword>
<comment type="caution">
    <text evidence="7">The sequence shown here is derived from an EMBL/GenBank/DDBJ whole genome shotgun (WGS) entry which is preliminary data.</text>
</comment>
<keyword evidence="3 5" id="KW-0732">Signal</keyword>
<evidence type="ECO:0000313" key="8">
    <source>
        <dbReference type="Proteomes" id="UP000053558"/>
    </source>
</evidence>
<evidence type="ECO:0000313" key="7">
    <source>
        <dbReference type="EMBL" id="EIW80159.1"/>
    </source>
</evidence>
<dbReference type="Proteomes" id="UP000053558">
    <property type="component" value="Unassembled WGS sequence"/>
</dbReference>
<feature type="chain" id="PRO_5024293825" description="CFEM domain-containing protein" evidence="5">
    <location>
        <begin position="19"/>
        <end position="175"/>
    </location>
</feature>
<dbReference type="OMA" id="LMANCTQ"/>
<accession>A0A5M3MLQ9</accession>
<feature type="signal peptide" evidence="5">
    <location>
        <begin position="1"/>
        <end position="18"/>
    </location>
</feature>
<dbReference type="GeneID" id="19201031"/>
<sequence length="175" mass="16649">MFAKSVVVTLIFALGVLAQDSSSASGSGSATGSSAAPTSTAGIDSCILQCVTQAASAGGCSSVTDLSCVCMSTQFQGAALSCLQANCTSSDVSAATQLQQQECAGFSLALTDMSSGSGSMTMTGSMSGMSMPMGSSTSPASTGSGNGAVGLVSKQGLAGISVAAIGALVGAVLVL</sequence>
<proteinExistence type="predicted"/>
<evidence type="ECO:0000256" key="1">
    <source>
        <dbReference type="ARBA" id="ARBA00004613"/>
    </source>
</evidence>
<dbReference type="InterPro" id="IPR008427">
    <property type="entry name" value="Extracellular_membr_CFEM_dom"/>
</dbReference>
<name>A0A5M3MLQ9_CONPW</name>
<dbReference type="SMART" id="SM00747">
    <property type="entry name" value="CFEM"/>
    <property type="match status" value="1"/>
</dbReference>
<reference evidence="8" key="1">
    <citation type="journal article" date="2012" name="Science">
        <title>The Paleozoic origin of enzymatic lignin decomposition reconstructed from 31 fungal genomes.</title>
        <authorList>
            <person name="Floudas D."/>
            <person name="Binder M."/>
            <person name="Riley R."/>
            <person name="Barry K."/>
            <person name="Blanchette R.A."/>
            <person name="Henrissat B."/>
            <person name="Martinez A.T."/>
            <person name="Otillar R."/>
            <person name="Spatafora J.W."/>
            <person name="Yadav J.S."/>
            <person name="Aerts A."/>
            <person name="Benoit I."/>
            <person name="Boyd A."/>
            <person name="Carlson A."/>
            <person name="Copeland A."/>
            <person name="Coutinho P.M."/>
            <person name="de Vries R.P."/>
            <person name="Ferreira P."/>
            <person name="Findley K."/>
            <person name="Foster B."/>
            <person name="Gaskell J."/>
            <person name="Glotzer D."/>
            <person name="Gorecki P."/>
            <person name="Heitman J."/>
            <person name="Hesse C."/>
            <person name="Hori C."/>
            <person name="Igarashi K."/>
            <person name="Jurgens J.A."/>
            <person name="Kallen N."/>
            <person name="Kersten P."/>
            <person name="Kohler A."/>
            <person name="Kuees U."/>
            <person name="Kumar T.K.A."/>
            <person name="Kuo A."/>
            <person name="LaButti K."/>
            <person name="Larrondo L.F."/>
            <person name="Lindquist E."/>
            <person name="Ling A."/>
            <person name="Lombard V."/>
            <person name="Lucas S."/>
            <person name="Lundell T."/>
            <person name="Martin R."/>
            <person name="McLaughlin D.J."/>
            <person name="Morgenstern I."/>
            <person name="Morin E."/>
            <person name="Murat C."/>
            <person name="Nagy L.G."/>
            <person name="Nolan M."/>
            <person name="Ohm R.A."/>
            <person name="Patyshakuliyeva A."/>
            <person name="Rokas A."/>
            <person name="Ruiz-Duenas F.J."/>
            <person name="Sabat G."/>
            <person name="Salamov A."/>
            <person name="Samejima M."/>
            <person name="Schmutz J."/>
            <person name="Slot J.C."/>
            <person name="St John F."/>
            <person name="Stenlid J."/>
            <person name="Sun H."/>
            <person name="Sun S."/>
            <person name="Syed K."/>
            <person name="Tsang A."/>
            <person name="Wiebenga A."/>
            <person name="Young D."/>
            <person name="Pisabarro A."/>
            <person name="Eastwood D.C."/>
            <person name="Martin F."/>
            <person name="Cullen D."/>
            <person name="Grigoriev I.V."/>
            <person name="Hibbett D.S."/>
        </authorList>
    </citation>
    <scope>NUCLEOTIDE SEQUENCE [LARGE SCALE GENOMIC DNA]</scope>
    <source>
        <strain evidence="8">RWD-64-598 SS2</strain>
    </source>
</reference>
<dbReference type="GO" id="GO:0005576">
    <property type="term" value="C:extracellular region"/>
    <property type="evidence" value="ECO:0007669"/>
    <property type="project" value="UniProtKB-SubCell"/>
</dbReference>
<feature type="domain" description="CFEM" evidence="6">
    <location>
        <begin position="18"/>
        <end position="129"/>
    </location>
</feature>